<proteinExistence type="predicted"/>
<evidence type="ECO:0000313" key="3">
    <source>
        <dbReference type="Proteomes" id="UP000293162"/>
    </source>
</evidence>
<reference evidence="2 3" key="1">
    <citation type="submission" date="2019-02" db="EMBL/GenBank/DDBJ databases">
        <title>Bacterial novel species Emticicia sp. 17J42-9 isolated from soil.</title>
        <authorList>
            <person name="Jung H.-Y."/>
        </authorList>
    </citation>
    <scope>NUCLEOTIDE SEQUENCE [LARGE SCALE GENOMIC DNA]</scope>
    <source>
        <strain evidence="2 3">17J42-9</strain>
    </source>
</reference>
<sequence>METTHKKTKKNTKDVYSNATNDDFSGTQGKEYAGNRSSEATINNPGSVTRTRGLKSDTNAKTTGARSDNRL</sequence>
<evidence type="ECO:0000313" key="2">
    <source>
        <dbReference type="EMBL" id="RYU95265.1"/>
    </source>
</evidence>
<gene>
    <name evidence="2" type="ORF">EWM59_12495</name>
</gene>
<keyword evidence="3" id="KW-1185">Reference proteome</keyword>
<accession>A0A4Q5LZW7</accession>
<dbReference type="RefSeq" id="WP_130021314.1">
    <property type="nucleotide sequence ID" value="NZ_SEWF01000016.1"/>
</dbReference>
<protein>
    <submittedName>
        <fullName evidence="2">Uncharacterized protein</fullName>
    </submittedName>
</protein>
<dbReference type="AlphaFoldDB" id="A0A4Q5LZW7"/>
<dbReference type="Proteomes" id="UP000293162">
    <property type="component" value="Unassembled WGS sequence"/>
</dbReference>
<feature type="region of interest" description="Disordered" evidence="1">
    <location>
        <begin position="1"/>
        <end position="71"/>
    </location>
</feature>
<feature type="compositionally biased region" description="Polar residues" evidence="1">
    <location>
        <begin position="14"/>
        <end position="28"/>
    </location>
</feature>
<name>A0A4Q5LZW7_9BACT</name>
<dbReference type="OrthoDB" id="9916663at2"/>
<feature type="compositionally biased region" description="Polar residues" evidence="1">
    <location>
        <begin position="35"/>
        <end position="71"/>
    </location>
</feature>
<organism evidence="2 3">
    <name type="scientific">Emticicia agri</name>
    <dbReference type="NCBI Taxonomy" id="2492393"/>
    <lineage>
        <taxon>Bacteria</taxon>
        <taxon>Pseudomonadati</taxon>
        <taxon>Bacteroidota</taxon>
        <taxon>Cytophagia</taxon>
        <taxon>Cytophagales</taxon>
        <taxon>Leadbetterellaceae</taxon>
        <taxon>Emticicia</taxon>
    </lineage>
</organism>
<comment type="caution">
    <text evidence="2">The sequence shown here is derived from an EMBL/GenBank/DDBJ whole genome shotgun (WGS) entry which is preliminary data.</text>
</comment>
<feature type="compositionally biased region" description="Basic residues" evidence="1">
    <location>
        <begin position="1"/>
        <end position="10"/>
    </location>
</feature>
<dbReference type="EMBL" id="SEWF01000016">
    <property type="protein sequence ID" value="RYU95265.1"/>
    <property type="molecule type" value="Genomic_DNA"/>
</dbReference>
<evidence type="ECO:0000256" key="1">
    <source>
        <dbReference type="SAM" id="MobiDB-lite"/>
    </source>
</evidence>